<feature type="transmembrane region" description="Helical" evidence="2">
    <location>
        <begin position="804"/>
        <end position="824"/>
    </location>
</feature>
<sequence length="836" mass="95884">MFPEKEKEVSQNTIAPNTSENYEETTEEIVSFNTSCQNLVGSDSQIQILQFQGEKESHMENDQEMKKDVILKGKLIESDIQILHFQDENNKPTWESYEEVMPKIGSSSSASSDMLADPNPQRSHLQEEINEPCWDNYEDVVPSNITSSSVLVDPNLQRSHLQDENKEPQIENSQIRKKKKTVKPMRPCLYCKKPFTKVSQHIKRMHADEIDVKTMLSLPKEDQDKKKRMILKRGVYNYNIDLLKNDKSAEVMMLRKQNIENGVVICEKCSGTYGKSKFYLHKKKCEGGSQIVVKVKSNENGVSEKLLKENILDNFRKESSEVTKLCRTNPIVLQYGKDQFKSIVAHPSKEESKKKQVRGSMRLLARFLLKFVEIGKNKHPDICYEDFINTKYFRIVEETIFVIAINEKDKKVQHSVKLHLQAIINSLIGTLNSDYIIKEDKTKKQSLLDFKELFTQSSKTLFNVAQAHVKLDRTKELRKPMLLPLEDDIKLLKNYIYKEISNINMLNEWTKEVFIKARRLSVCLLTFLNVRRSGEASALTIENINEVRENKWVDTQRLKSSVKSSAQKSLVDNTKIAFLYGKGNRLVAVTIPVVIIPIIEKLVDLNIRTTCDIDKNNKYAFPSTGHASGWHEVSEVCTNAKLSNNITADKMRHRAATIFGGMDVSENFKNLIYEHIGHSKEIDRGIYSAPPANDTMLKIAPKLNNMMYLDTPTNFEESSSDEGILDTQGTFQTLNQTTSEWENETTPENTENSLRTSQDSTSGENDSSFHKVCHKRKYNKWNIQDTETILEYFSESIGMSAIPIINNIVLTFTLAFVFLVFIVYGKSEMSMKETTI</sequence>
<feature type="region of interest" description="Disordered" evidence="1">
    <location>
        <begin position="1"/>
        <end position="22"/>
    </location>
</feature>
<comment type="caution">
    <text evidence="3">The sequence shown here is derived from an EMBL/GenBank/DDBJ whole genome shotgun (WGS) entry which is preliminary data.</text>
</comment>
<dbReference type="Proteomes" id="UP000326759">
    <property type="component" value="Unassembled WGS sequence"/>
</dbReference>
<accession>A0A5N5TDH0</accession>
<keyword evidence="2" id="KW-1133">Transmembrane helix</keyword>
<dbReference type="PANTHER" id="PTHR33480:SF1">
    <property type="entry name" value="TYR RECOMBINASE DOMAIN-CONTAINING PROTEIN"/>
    <property type="match status" value="1"/>
</dbReference>
<dbReference type="PANTHER" id="PTHR33480">
    <property type="entry name" value="SET DOMAIN-CONTAINING PROTEIN-RELATED"/>
    <property type="match status" value="1"/>
</dbReference>
<dbReference type="OrthoDB" id="7701215at2759"/>
<feature type="compositionally biased region" description="Basic and acidic residues" evidence="1">
    <location>
        <begin position="160"/>
        <end position="169"/>
    </location>
</feature>
<evidence type="ECO:0000313" key="4">
    <source>
        <dbReference type="Proteomes" id="UP000326759"/>
    </source>
</evidence>
<reference evidence="3 4" key="1">
    <citation type="journal article" date="2019" name="PLoS Biol.">
        <title>Sex chromosomes control vertical transmission of feminizing Wolbachia symbionts in an isopod.</title>
        <authorList>
            <person name="Becking T."/>
            <person name="Chebbi M.A."/>
            <person name="Giraud I."/>
            <person name="Moumen B."/>
            <person name="Laverre T."/>
            <person name="Caubet Y."/>
            <person name="Peccoud J."/>
            <person name="Gilbert C."/>
            <person name="Cordaux R."/>
        </authorList>
    </citation>
    <scope>NUCLEOTIDE SEQUENCE [LARGE SCALE GENOMIC DNA]</scope>
    <source>
        <strain evidence="3">ANa2</strain>
        <tissue evidence="3">Whole body excluding digestive tract and cuticle</tissue>
    </source>
</reference>
<keyword evidence="4" id="KW-1185">Reference proteome</keyword>
<feature type="region of interest" description="Disordered" evidence="1">
    <location>
        <begin position="104"/>
        <end position="125"/>
    </location>
</feature>
<feature type="region of interest" description="Disordered" evidence="1">
    <location>
        <begin position="158"/>
        <end position="178"/>
    </location>
</feature>
<proteinExistence type="predicted"/>
<dbReference type="AlphaFoldDB" id="A0A5N5TDH0"/>
<feature type="compositionally biased region" description="Polar residues" evidence="1">
    <location>
        <begin position="753"/>
        <end position="766"/>
    </location>
</feature>
<keyword evidence="2" id="KW-0472">Membrane</keyword>
<dbReference type="InterPro" id="IPR011010">
    <property type="entry name" value="DNA_brk_join_enz"/>
</dbReference>
<protein>
    <submittedName>
        <fullName evidence="3">Uncharacterized protein</fullName>
    </submittedName>
</protein>
<evidence type="ECO:0000256" key="2">
    <source>
        <dbReference type="SAM" id="Phobius"/>
    </source>
</evidence>
<evidence type="ECO:0000313" key="3">
    <source>
        <dbReference type="EMBL" id="KAB7504118.1"/>
    </source>
</evidence>
<feature type="region of interest" description="Disordered" evidence="1">
    <location>
        <begin position="738"/>
        <end position="768"/>
    </location>
</feature>
<keyword evidence="2" id="KW-0812">Transmembrane</keyword>
<feature type="compositionally biased region" description="Low complexity" evidence="1">
    <location>
        <begin position="738"/>
        <end position="752"/>
    </location>
</feature>
<evidence type="ECO:0000256" key="1">
    <source>
        <dbReference type="SAM" id="MobiDB-lite"/>
    </source>
</evidence>
<organism evidence="3 4">
    <name type="scientific">Armadillidium nasatum</name>
    <dbReference type="NCBI Taxonomy" id="96803"/>
    <lineage>
        <taxon>Eukaryota</taxon>
        <taxon>Metazoa</taxon>
        <taxon>Ecdysozoa</taxon>
        <taxon>Arthropoda</taxon>
        <taxon>Crustacea</taxon>
        <taxon>Multicrustacea</taxon>
        <taxon>Malacostraca</taxon>
        <taxon>Eumalacostraca</taxon>
        <taxon>Peracarida</taxon>
        <taxon>Isopoda</taxon>
        <taxon>Oniscidea</taxon>
        <taxon>Crinocheta</taxon>
        <taxon>Armadillidiidae</taxon>
        <taxon>Armadillidium</taxon>
    </lineage>
</organism>
<dbReference type="EMBL" id="SEYY01003729">
    <property type="protein sequence ID" value="KAB7504118.1"/>
    <property type="molecule type" value="Genomic_DNA"/>
</dbReference>
<name>A0A5N5TDH0_9CRUS</name>
<dbReference type="GO" id="GO:0003677">
    <property type="term" value="F:DNA binding"/>
    <property type="evidence" value="ECO:0007669"/>
    <property type="project" value="InterPro"/>
</dbReference>
<gene>
    <name evidence="3" type="ORF">Anas_09096</name>
</gene>
<dbReference type="SUPFAM" id="SSF56349">
    <property type="entry name" value="DNA breaking-rejoining enzymes"/>
    <property type="match status" value="1"/>
</dbReference>